<dbReference type="Pfam" id="PF00106">
    <property type="entry name" value="adh_short"/>
    <property type="match status" value="1"/>
</dbReference>
<accession>A0ABR9W7G7</accession>
<keyword evidence="2" id="KW-0560">Oxidoreductase</keyword>
<dbReference type="SUPFAM" id="SSF51735">
    <property type="entry name" value="NAD(P)-binding Rossmann-fold domains"/>
    <property type="match status" value="1"/>
</dbReference>
<dbReference type="PANTHER" id="PTHR24320">
    <property type="entry name" value="RETINOL DEHYDROGENASE"/>
    <property type="match status" value="1"/>
</dbReference>
<dbReference type="InterPro" id="IPR036291">
    <property type="entry name" value="NAD(P)-bd_dom_sf"/>
</dbReference>
<comment type="similarity">
    <text evidence="1">Belongs to the short-chain dehydrogenases/reductases (SDR) family.</text>
</comment>
<dbReference type="RefSeq" id="WP_194119680.1">
    <property type="nucleotide sequence ID" value="NZ_JACYGY010000001.1"/>
</dbReference>
<reference evidence="4" key="1">
    <citation type="submission" date="2023-07" db="EMBL/GenBank/DDBJ databases">
        <title>Dyadobacter sp. nov 'subterranea' isolated from contaminted grondwater.</title>
        <authorList>
            <person name="Szabo I."/>
            <person name="Al-Omari J."/>
            <person name="Szerdahelyi S.G."/>
            <person name="Rado J."/>
        </authorList>
    </citation>
    <scope>NUCLEOTIDE SEQUENCE [LARGE SCALE GENOMIC DNA]</scope>
    <source>
        <strain evidence="4">UP-52</strain>
    </source>
</reference>
<evidence type="ECO:0000256" key="1">
    <source>
        <dbReference type="ARBA" id="ARBA00006484"/>
    </source>
</evidence>
<sequence>MNKSIMITGANSGVGKETARQLGMLDGTEKIYLACRNKDKALEAKTDLEKQTGKQIFEIIIMDISNLTSVRQTVNSLKNPIDALIMNAGGGGTDPMALTKDGVTEIFAANVLGHALLLEELIKSNKLVKTALYVGSEASRGIPKMKMKLPPLKSSSVEEFETIINGTFFNDKKVDGMIVYGQVKYVGEMWLAAMARKHSGIKMLSISPGSTQGTRTADAFSPVFRFFYNNLLMPFIFPMMGLSHKLETGARRLVDGITNPSYKNGAFYGSKENVLVGPVIDQSTIFPDLKNEVYQDNAYEAVRRYIG</sequence>
<dbReference type="EMBL" id="JACYGY010000001">
    <property type="protein sequence ID" value="MBE9461413.1"/>
    <property type="molecule type" value="Genomic_DNA"/>
</dbReference>
<dbReference type="PANTHER" id="PTHR24320:SF148">
    <property type="entry name" value="NAD(P)-BINDING ROSSMANN-FOLD SUPERFAMILY PROTEIN"/>
    <property type="match status" value="1"/>
</dbReference>
<keyword evidence="4" id="KW-1185">Reference proteome</keyword>
<organism evidence="3 4">
    <name type="scientific">Dyadobacter subterraneus</name>
    <dbReference type="NCBI Taxonomy" id="2773304"/>
    <lineage>
        <taxon>Bacteria</taxon>
        <taxon>Pseudomonadati</taxon>
        <taxon>Bacteroidota</taxon>
        <taxon>Cytophagia</taxon>
        <taxon>Cytophagales</taxon>
        <taxon>Spirosomataceae</taxon>
        <taxon>Dyadobacter</taxon>
    </lineage>
</organism>
<dbReference type="PRINTS" id="PR00081">
    <property type="entry name" value="GDHRDH"/>
</dbReference>
<dbReference type="InterPro" id="IPR002347">
    <property type="entry name" value="SDR_fam"/>
</dbReference>
<evidence type="ECO:0000313" key="4">
    <source>
        <dbReference type="Proteomes" id="UP000634134"/>
    </source>
</evidence>
<proteinExistence type="inferred from homology"/>
<dbReference type="Gene3D" id="3.40.50.720">
    <property type="entry name" value="NAD(P)-binding Rossmann-like Domain"/>
    <property type="match status" value="1"/>
</dbReference>
<dbReference type="Proteomes" id="UP000634134">
    <property type="component" value="Unassembled WGS sequence"/>
</dbReference>
<protein>
    <submittedName>
        <fullName evidence="3">SDR family NAD(P)-dependent oxidoreductase</fullName>
    </submittedName>
</protein>
<evidence type="ECO:0000256" key="2">
    <source>
        <dbReference type="ARBA" id="ARBA00023002"/>
    </source>
</evidence>
<comment type="caution">
    <text evidence="3">The sequence shown here is derived from an EMBL/GenBank/DDBJ whole genome shotgun (WGS) entry which is preliminary data.</text>
</comment>
<gene>
    <name evidence="3" type="ORF">IEE83_05920</name>
</gene>
<name>A0ABR9W7G7_9BACT</name>
<evidence type="ECO:0000313" key="3">
    <source>
        <dbReference type="EMBL" id="MBE9461413.1"/>
    </source>
</evidence>